<name>A0A7S2HMI6_9DINO</name>
<keyword evidence="2 5" id="KW-0812">Transmembrane</keyword>
<feature type="transmembrane region" description="Helical" evidence="5">
    <location>
        <begin position="261"/>
        <end position="284"/>
    </location>
</feature>
<dbReference type="AlphaFoldDB" id="A0A7S2HMI6"/>
<keyword evidence="4 5" id="KW-0472">Membrane</keyword>
<gene>
    <name evidence="6" type="ORF">BRAN1462_LOCUS3232</name>
</gene>
<evidence type="ECO:0000256" key="5">
    <source>
        <dbReference type="SAM" id="Phobius"/>
    </source>
</evidence>
<evidence type="ECO:0000256" key="2">
    <source>
        <dbReference type="ARBA" id="ARBA00022692"/>
    </source>
</evidence>
<dbReference type="Pfam" id="PF03619">
    <property type="entry name" value="Solute_trans_a"/>
    <property type="match status" value="1"/>
</dbReference>
<feature type="transmembrane region" description="Helical" evidence="5">
    <location>
        <begin position="389"/>
        <end position="409"/>
    </location>
</feature>
<dbReference type="InterPro" id="IPR005178">
    <property type="entry name" value="Ostalpha/TMEM184C"/>
</dbReference>
<dbReference type="GO" id="GO:0016020">
    <property type="term" value="C:membrane"/>
    <property type="evidence" value="ECO:0007669"/>
    <property type="project" value="UniProtKB-SubCell"/>
</dbReference>
<evidence type="ECO:0000256" key="4">
    <source>
        <dbReference type="ARBA" id="ARBA00023136"/>
    </source>
</evidence>
<feature type="transmembrane region" description="Helical" evidence="5">
    <location>
        <begin position="114"/>
        <end position="136"/>
    </location>
</feature>
<organism evidence="6">
    <name type="scientific">Zooxanthella nutricula</name>
    <dbReference type="NCBI Taxonomy" id="1333877"/>
    <lineage>
        <taxon>Eukaryota</taxon>
        <taxon>Sar</taxon>
        <taxon>Alveolata</taxon>
        <taxon>Dinophyceae</taxon>
        <taxon>Peridiniales</taxon>
        <taxon>Peridiniales incertae sedis</taxon>
        <taxon>Zooxanthella</taxon>
    </lineage>
</organism>
<evidence type="ECO:0000313" key="6">
    <source>
        <dbReference type="EMBL" id="CAD9495111.1"/>
    </source>
</evidence>
<sequence>MIYAGLLVLALWRVMCFYRCCGLWLSFMNYTSLLYLILSASLIYSCIEFYRLFQEPFTVDVHPDANLWSIPWLKPFVAGSPIAVALALILCWFQTEGHVFEIHKDVGVLKHDRAVQIIALPAVFAVMAMASMVPVYELVTGNIDAEMINTPFGIDIRTRLGNIDFGAPTPFGHKNHTGDPLAARGKGAGGEWKTSMSLALWRYETCFYVGDLFEAWALYQFGLLALELIKESFEVQLQSENDAERSAARQLLGSLSAVSSLAWLGTMSFVIVCVGQTACSFEPYFGEGNLEGRTPILMGFQVAGFISSSVALYNVFVVESAYHAYLRHSSPLLKFLSVKILVSLSYLQRGLLVFLQQGNQMLPNVVQKLVAYVPMFGDIINMTEVQLHLFYPALILYECLFTSLLHFWAWGSGEPWYHTAPSLDAKAGLETDALVTKKAEDFGSTASA</sequence>
<dbReference type="EMBL" id="HBGW01004911">
    <property type="protein sequence ID" value="CAD9495111.1"/>
    <property type="molecule type" value="Transcribed_RNA"/>
</dbReference>
<feature type="transmembrane region" description="Helical" evidence="5">
    <location>
        <begin position="296"/>
        <end position="316"/>
    </location>
</feature>
<reference evidence="6" key="1">
    <citation type="submission" date="2021-01" db="EMBL/GenBank/DDBJ databases">
        <authorList>
            <person name="Corre E."/>
            <person name="Pelletier E."/>
            <person name="Niang G."/>
            <person name="Scheremetjew M."/>
            <person name="Finn R."/>
            <person name="Kale V."/>
            <person name="Holt S."/>
            <person name="Cochrane G."/>
            <person name="Meng A."/>
            <person name="Brown T."/>
            <person name="Cohen L."/>
        </authorList>
    </citation>
    <scope>NUCLEOTIDE SEQUENCE</scope>
    <source>
        <strain evidence="6">RCC3387</strain>
    </source>
</reference>
<comment type="subcellular location">
    <subcellularLocation>
        <location evidence="1">Membrane</location>
        <topology evidence="1">Multi-pass membrane protein</topology>
    </subcellularLocation>
</comment>
<keyword evidence="3 5" id="KW-1133">Transmembrane helix</keyword>
<protein>
    <submittedName>
        <fullName evidence="6">Uncharacterized protein</fullName>
    </submittedName>
</protein>
<accession>A0A7S2HMI6</accession>
<proteinExistence type="predicted"/>
<evidence type="ECO:0000256" key="1">
    <source>
        <dbReference type="ARBA" id="ARBA00004141"/>
    </source>
</evidence>
<evidence type="ECO:0000256" key="3">
    <source>
        <dbReference type="ARBA" id="ARBA00022989"/>
    </source>
</evidence>
<dbReference type="SMART" id="SM01417">
    <property type="entry name" value="Solute_trans_a"/>
    <property type="match status" value="1"/>
</dbReference>